<dbReference type="InterPro" id="IPR021847">
    <property type="entry name" value="DUF3443"/>
</dbReference>
<name>A0ABT1ZRG1_9BURK</name>
<sequence>MTTMLDVRRGLAALATTCACLILTACGGGGSSSTGSTGSTAVSAASPSAPSAVQPTATISASTATVTAGQPLTLTWSAQDTGATACTASGAWSGQVATSGSQPVTPAAQAGTYTATYTITCGQASNSVAVTVAAPANSMPIIVDNGPAGAGGQFNAPFVSVTVCRPGTTVCQTIDHVLLDTGSYGLRLIAPLDGALALPTVTSSTGAAVGECGQFVSGYTWGAVVQADIKLAGETAAAQSIQVISQAPGGMSTAPTSCSSTGSGMNTVATLGANGILGVGLFKEDCGPACASSAISATYYACANGTCTSTALALDKQVANPVGAFANDNNGVVVSLPSVGTGGATSLKGTLTFGIGTQPNNGLGTATRYVANSSGDFTTVYKGTTMSASFIDSGSNGLYFSDTSLPACTLSTDFYCPTSPQSLNATVMAYDGSASSDVAFTITDIDRLPGGTVAGWVGGKYDTKKRGSSAFDWGLPFFFGRNVYVGMATSTSRPYWAF</sequence>
<dbReference type="Pfam" id="PF11925">
    <property type="entry name" value="DUF3443"/>
    <property type="match status" value="1"/>
</dbReference>
<organism evidence="2 3">
    <name type="scientific">Massilia pinisoli</name>
    <dbReference type="NCBI Taxonomy" id="1772194"/>
    <lineage>
        <taxon>Bacteria</taxon>
        <taxon>Pseudomonadati</taxon>
        <taxon>Pseudomonadota</taxon>
        <taxon>Betaproteobacteria</taxon>
        <taxon>Burkholderiales</taxon>
        <taxon>Oxalobacteraceae</taxon>
        <taxon>Telluria group</taxon>
        <taxon>Massilia</taxon>
    </lineage>
</organism>
<protein>
    <submittedName>
        <fullName evidence="2">DUF3443 domain-containing protein</fullName>
    </submittedName>
</protein>
<gene>
    <name evidence="2" type="ORF">NX784_11630</name>
</gene>
<keyword evidence="1" id="KW-0732">Signal</keyword>
<evidence type="ECO:0000313" key="3">
    <source>
        <dbReference type="Proteomes" id="UP001204151"/>
    </source>
</evidence>
<reference evidence="2 3" key="1">
    <citation type="submission" date="2022-08" db="EMBL/GenBank/DDBJ databases">
        <title>Reclassification of Massilia species as members of the genera Telluria, Duganella, Pseudoduganella, Mokoshia gen. nov. and Zemynaea gen. nov. using orthogonal and non-orthogonal genome-based approaches.</title>
        <authorList>
            <person name="Bowman J.P."/>
        </authorList>
    </citation>
    <scope>NUCLEOTIDE SEQUENCE [LARGE SCALE GENOMIC DNA]</scope>
    <source>
        <strain evidence="2 3">JCM 31316</strain>
    </source>
</reference>
<evidence type="ECO:0000256" key="1">
    <source>
        <dbReference type="SAM" id="SignalP"/>
    </source>
</evidence>
<dbReference type="Proteomes" id="UP001204151">
    <property type="component" value="Unassembled WGS sequence"/>
</dbReference>
<dbReference type="RefSeq" id="WP_258816824.1">
    <property type="nucleotide sequence ID" value="NZ_JANUGW010000007.1"/>
</dbReference>
<dbReference type="EMBL" id="JANUGW010000007">
    <property type="protein sequence ID" value="MCS0582244.1"/>
    <property type="molecule type" value="Genomic_DNA"/>
</dbReference>
<accession>A0ABT1ZRG1</accession>
<keyword evidence="3" id="KW-1185">Reference proteome</keyword>
<evidence type="ECO:0000313" key="2">
    <source>
        <dbReference type="EMBL" id="MCS0582244.1"/>
    </source>
</evidence>
<feature type="chain" id="PRO_5047136113" evidence="1">
    <location>
        <begin position="28"/>
        <end position="498"/>
    </location>
</feature>
<comment type="caution">
    <text evidence="2">The sequence shown here is derived from an EMBL/GenBank/DDBJ whole genome shotgun (WGS) entry which is preliminary data.</text>
</comment>
<feature type="signal peptide" evidence="1">
    <location>
        <begin position="1"/>
        <end position="27"/>
    </location>
</feature>
<proteinExistence type="predicted"/>